<keyword evidence="1" id="KW-1185">Reference proteome</keyword>
<sequence length="125" mass="14368">MSFTTRNFTKRNKKPSSFKRFPVCRRTVSFPSTSVRRTRIPVTLSREENAELEALAQLLPQQNRYPPNDPYFVLRAAAQYIDQLRTTIAARVRNGTLPADAISRTFELEVPASPRAKQKTKTRQT</sequence>
<dbReference type="AlphaFoldDB" id="A0A914ZZR4"/>
<name>A0A914ZZR4_PARUN</name>
<dbReference type="WBParaSite" id="PgB23_g021_t07">
    <property type="protein sequence ID" value="PgB23_g021_t07"/>
    <property type="gene ID" value="PgB23_g021"/>
</dbReference>
<evidence type="ECO:0000313" key="2">
    <source>
        <dbReference type="WBParaSite" id="PgB23_g021_t07"/>
    </source>
</evidence>
<dbReference type="WBParaSite" id="PgB23_g021_t08">
    <property type="protein sequence ID" value="PgB23_g021_t08"/>
    <property type="gene ID" value="PgB23_g021"/>
</dbReference>
<proteinExistence type="predicted"/>
<protein>
    <submittedName>
        <fullName evidence="2 3">BHLH domain-containing protein</fullName>
    </submittedName>
</protein>
<organism evidence="1 3">
    <name type="scientific">Parascaris univalens</name>
    <name type="common">Nematode worm</name>
    <dbReference type="NCBI Taxonomy" id="6257"/>
    <lineage>
        <taxon>Eukaryota</taxon>
        <taxon>Metazoa</taxon>
        <taxon>Ecdysozoa</taxon>
        <taxon>Nematoda</taxon>
        <taxon>Chromadorea</taxon>
        <taxon>Rhabditida</taxon>
        <taxon>Spirurina</taxon>
        <taxon>Ascaridomorpha</taxon>
        <taxon>Ascaridoidea</taxon>
        <taxon>Ascarididae</taxon>
        <taxon>Parascaris</taxon>
    </lineage>
</organism>
<evidence type="ECO:0000313" key="3">
    <source>
        <dbReference type="WBParaSite" id="PgB23_g021_t08"/>
    </source>
</evidence>
<accession>A0A914ZZR4</accession>
<reference evidence="2 3" key="1">
    <citation type="submission" date="2022-11" db="UniProtKB">
        <authorList>
            <consortium name="WormBaseParasite"/>
        </authorList>
    </citation>
    <scope>IDENTIFICATION</scope>
</reference>
<dbReference type="Proteomes" id="UP000887569">
    <property type="component" value="Unplaced"/>
</dbReference>
<evidence type="ECO:0000313" key="1">
    <source>
        <dbReference type="Proteomes" id="UP000887569"/>
    </source>
</evidence>